<reference evidence="1 2" key="1">
    <citation type="submission" date="2021-06" db="EMBL/GenBank/DDBJ databases">
        <title>Caerostris darwini draft genome.</title>
        <authorList>
            <person name="Kono N."/>
            <person name="Arakawa K."/>
        </authorList>
    </citation>
    <scope>NUCLEOTIDE SEQUENCE [LARGE SCALE GENOMIC DNA]</scope>
</reference>
<gene>
    <name evidence="1" type="ORF">CDAR_524441</name>
</gene>
<dbReference type="EMBL" id="BPLQ01013774">
    <property type="protein sequence ID" value="GIY74708.1"/>
    <property type="molecule type" value="Genomic_DNA"/>
</dbReference>
<protein>
    <submittedName>
        <fullName evidence="1">Uncharacterized protein</fullName>
    </submittedName>
</protein>
<keyword evidence="2" id="KW-1185">Reference proteome</keyword>
<dbReference type="Proteomes" id="UP001054837">
    <property type="component" value="Unassembled WGS sequence"/>
</dbReference>
<accession>A0AAV4VX53</accession>
<dbReference type="AlphaFoldDB" id="A0AAV4VX53"/>
<organism evidence="1 2">
    <name type="scientific">Caerostris darwini</name>
    <dbReference type="NCBI Taxonomy" id="1538125"/>
    <lineage>
        <taxon>Eukaryota</taxon>
        <taxon>Metazoa</taxon>
        <taxon>Ecdysozoa</taxon>
        <taxon>Arthropoda</taxon>
        <taxon>Chelicerata</taxon>
        <taxon>Arachnida</taxon>
        <taxon>Araneae</taxon>
        <taxon>Araneomorphae</taxon>
        <taxon>Entelegynae</taxon>
        <taxon>Araneoidea</taxon>
        <taxon>Araneidae</taxon>
        <taxon>Caerostris</taxon>
    </lineage>
</organism>
<proteinExistence type="predicted"/>
<sequence length="105" mass="11812">MKGPLRNEGWIEEHQDIPALPFFTSLRVCGWQEGKAGRNNEQLSKRERREITVFYSIAGQGELSRSCRPPTLLSRGSSSLGVKVQSSLLPHIGKTARLHIPFCYC</sequence>
<evidence type="ECO:0000313" key="1">
    <source>
        <dbReference type="EMBL" id="GIY74708.1"/>
    </source>
</evidence>
<evidence type="ECO:0000313" key="2">
    <source>
        <dbReference type="Proteomes" id="UP001054837"/>
    </source>
</evidence>
<comment type="caution">
    <text evidence="1">The sequence shown here is derived from an EMBL/GenBank/DDBJ whole genome shotgun (WGS) entry which is preliminary data.</text>
</comment>
<name>A0AAV4VX53_9ARAC</name>